<evidence type="ECO:0000313" key="3">
    <source>
        <dbReference type="EMBL" id="TKR27322.1"/>
    </source>
</evidence>
<protein>
    <submittedName>
        <fullName evidence="3">Uncharacterized protein</fullName>
    </submittedName>
</protein>
<dbReference type="OrthoDB" id="4829247at2"/>
<comment type="caution">
    <text evidence="3">The sequence shown here is derived from an EMBL/GenBank/DDBJ whole genome shotgun (WGS) entry which is preliminary data.</text>
</comment>
<organism evidence="3 4">
    <name type="scientific">Cellulomonas hominis</name>
    <dbReference type="NCBI Taxonomy" id="156981"/>
    <lineage>
        <taxon>Bacteria</taxon>
        <taxon>Bacillati</taxon>
        <taxon>Actinomycetota</taxon>
        <taxon>Actinomycetes</taxon>
        <taxon>Micrococcales</taxon>
        <taxon>Cellulomonadaceae</taxon>
        <taxon>Cellulomonas</taxon>
    </lineage>
</organism>
<reference evidence="3 4" key="1">
    <citation type="submission" date="2019-05" db="EMBL/GenBank/DDBJ databases">
        <title>Genome sequence of Cellulomonas hominis strain CS1.</title>
        <authorList>
            <person name="Belmont J."/>
            <person name="Maclea K.S."/>
        </authorList>
    </citation>
    <scope>NUCLEOTIDE SEQUENCE [LARGE SCALE GENOMIC DNA]</scope>
    <source>
        <strain evidence="3 4">CS1</strain>
    </source>
</reference>
<feature type="compositionally biased region" description="Basic and acidic residues" evidence="1">
    <location>
        <begin position="82"/>
        <end position="95"/>
    </location>
</feature>
<evidence type="ECO:0000256" key="2">
    <source>
        <dbReference type="SAM" id="Phobius"/>
    </source>
</evidence>
<feature type="transmembrane region" description="Helical" evidence="2">
    <location>
        <begin position="12"/>
        <end position="33"/>
    </location>
</feature>
<dbReference type="EMBL" id="SZYE01000003">
    <property type="protein sequence ID" value="TKR27322.1"/>
    <property type="molecule type" value="Genomic_DNA"/>
</dbReference>
<dbReference type="AlphaFoldDB" id="A0A7Z8K375"/>
<proteinExistence type="predicted"/>
<evidence type="ECO:0000313" key="4">
    <source>
        <dbReference type="Proteomes" id="UP000308121"/>
    </source>
</evidence>
<dbReference type="Proteomes" id="UP000308121">
    <property type="component" value="Unassembled WGS sequence"/>
</dbReference>
<feature type="region of interest" description="Disordered" evidence="1">
    <location>
        <begin position="82"/>
        <end position="117"/>
    </location>
</feature>
<keyword evidence="2" id="KW-0812">Transmembrane</keyword>
<gene>
    <name evidence="3" type="ORF">FA014_01080</name>
</gene>
<feature type="transmembrane region" description="Helical" evidence="2">
    <location>
        <begin position="39"/>
        <end position="59"/>
    </location>
</feature>
<keyword evidence="2" id="KW-0472">Membrane</keyword>
<accession>A0A7Z8K375</accession>
<name>A0A7Z8K375_9CELL</name>
<sequence length="117" mass="12559">MPHPPSPARARILWWAPTIAIAIITLVGGTASLLTGEPLGVAVGCFAITVVAGSGGLRAREQYRRGWRHGYESAVRTMLEHSAGRTPDVEARAAVHGDPTPEPWDEHHPVPIFRSAP</sequence>
<dbReference type="RefSeq" id="WP_154727867.1">
    <property type="nucleotide sequence ID" value="NZ_SZYE01000003.1"/>
</dbReference>
<evidence type="ECO:0000256" key="1">
    <source>
        <dbReference type="SAM" id="MobiDB-lite"/>
    </source>
</evidence>
<keyword evidence="2" id="KW-1133">Transmembrane helix</keyword>